<organism evidence="1 2">
    <name type="scientific">Enterovibrio norvegicus</name>
    <dbReference type="NCBI Taxonomy" id="188144"/>
    <lineage>
        <taxon>Bacteria</taxon>
        <taxon>Pseudomonadati</taxon>
        <taxon>Pseudomonadota</taxon>
        <taxon>Gammaproteobacteria</taxon>
        <taxon>Vibrionales</taxon>
        <taxon>Vibrionaceae</taxon>
        <taxon>Enterovibrio</taxon>
    </lineage>
</organism>
<reference evidence="2" key="1">
    <citation type="submission" date="2016-07" db="EMBL/GenBank/DDBJ databases">
        <title>Nontailed viruses are major unrecognized killers of bacteria in the ocean.</title>
        <authorList>
            <person name="Kauffman K."/>
            <person name="Hussain F."/>
            <person name="Yang J."/>
            <person name="Arevalo P."/>
            <person name="Brown J."/>
            <person name="Cutler M."/>
            <person name="Kelly L."/>
            <person name="Polz M.F."/>
        </authorList>
    </citation>
    <scope>NUCLEOTIDE SEQUENCE [LARGE SCALE GENOMIC DNA]</scope>
    <source>
        <strain evidence="2">10N.261.45.A10</strain>
    </source>
</reference>
<evidence type="ECO:0008006" key="3">
    <source>
        <dbReference type="Google" id="ProtNLM"/>
    </source>
</evidence>
<accession>A0A2N7L7F3</accession>
<dbReference type="Proteomes" id="UP000235387">
    <property type="component" value="Unassembled WGS sequence"/>
</dbReference>
<protein>
    <recommendedName>
        <fullName evidence="3">Anti-sigma factor</fullName>
    </recommendedName>
</protein>
<dbReference type="EMBL" id="MDAL01000036">
    <property type="protein sequence ID" value="PMN89904.1"/>
    <property type="molecule type" value="Genomic_DNA"/>
</dbReference>
<comment type="caution">
    <text evidence="1">The sequence shown here is derived from an EMBL/GenBank/DDBJ whole genome shotgun (WGS) entry which is preliminary data.</text>
</comment>
<proteinExistence type="predicted"/>
<dbReference type="RefSeq" id="WP_102391603.1">
    <property type="nucleotide sequence ID" value="NZ_MDAL01000036.1"/>
</dbReference>
<dbReference type="AlphaFoldDB" id="A0A2N7L7F3"/>
<evidence type="ECO:0000313" key="2">
    <source>
        <dbReference type="Proteomes" id="UP000235387"/>
    </source>
</evidence>
<evidence type="ECO:0000313" key="1">
    <source>
        <dbReference type="EMBL" id="PMN89904.1"/>
    </source>
</evidence>
<name>A0A2N7L7F3_9GAMM</name>
<gene>
    <name evidence="1" type="ORF">BCT23_21630</name>
</gene>
<sequence>MPNRITAKRYAAFEVRDRLAAQYVLGTLTPRVRRRLEQLIQQDPTWWENIAHWQKHFSGLTPSMDDHLDEQRFSPAPKKVWDRISLALFPRTHRNAPEAPSSHPTRRWPTWFTPVGFACALMLGLFLRPIVTPDPITPTSESTQTTSLIARVQPAAYFAMMSSNVEENQFALVAYQGAKPGESTIRLQRNLRETNLPSETAMVWMRDKSSGKLQSIDTLRRINDTRFMTPTEWKALKNSSELLVTETNDPSSTVIYQGDCVELSDWNAI</sequence>